<reference evidence="1" key="1">
    <citation type="submission" date="2020-01" db="EMBL/GenBank/DDBJ databases">
        <authorList>
            <consortium name="DOE Joint Genome Institute"/>
            <person name="Haridas S."/>
            <person name="Albert R."/>
            <person name="Binder M."/>
            <person name="Bloem J."/>
            <person name="Labutti K."/>
            <person name="Salamov A."/>
            <person name="Andreopoulos B."/>
            <person name="Baker S.E."/>
            <person name="Barry K."/>
            <person name="Bills G."/>
            <person name="Bluhm B.H."/>
            <person name="Cannon C."/>
            <person name="Castanera R."/>
            <person name="Culley D.E."/>
            <person name="Daum C."/>
            <person name="Ezra D."/>
            <person name="Gonzalez J.B."/>
            <person name="Henrissat B."/>
            <person name="Kuo A."/>
            <person name="Liang C."/>
            <person name="Lipzen A."/>
            <person name="Lutzoni F."/>
            <person name="Magnuson J."/>
            <person name="Mondo S."/>
            <person name="Nolan M."/>
            <person name="Ohm R."/>
            <person name="Pangilinan J."/>
            <person name="Park H.-J."/>
            <person name="Ramirez L."/>
            <person name="Alfaro M."/>
            <person name="Sun H."/>
            <person name="Tritt A."/>
            <person name="Yoshinaga Y."/>
            <person name="Zwiers L.-H."/>
            <person name="Turgeon B.G."/>
            <person name="Goodwin S.B."/>
            <person name="Spatafora J.W."/>
            <person name="Crous P.W."/>
            <person name="Grigoriev I.V."/>
        </authorList>
    </citation>
    <scope>NUCLEOTIDE SEQUENCE</scope>
    <source>
        <strain evidence="1">CBS 394.84</strain>
    </source>
</reference>
<comment type="caution">
    <text evidence="1">The sequence shown here is derived from an EMBL/GenBank/DDBJ whole genome shotgun (WGS) entry which is preliminary data.</text>
</comment>
<dbReference type="RefSeq" id="XP_040793197.1">
    <property type="nucleotide sequence ID" value="XM_040932447.1"/>
</dbReference>
<evidence type="ECO:0000313" key="1">
    <source>
        <dbReference type="EMBL" id="KAF1850634.1"/>
    </source>
</evidence>
<organism evidence="1 2">
    <name type="scientific">Cucurbitaria berberidis CBS 394.84</name>
    <dbReference type="NCBI Taxonomy" id="1168544"/>
    <lineage>
        <taxon>Eukaryota</taxon>
        <taxon>Fungi</taxon>
        <taxon>Dikarya</taxon>
        <taxon>Ascomycota</taxon>
        <taxon>Pezizomycotina</taxon>
        <taxon>Dothideomycetes</taxon>
        <taxon>Pleosporomycetidae</taxon>
        <taxon>Pleosporales</taxon>
        <taxon>Pleosporineae</taxon>
        <taxon>Cucurbitariaceae</taxon>
        <taxon>Cucurbitaria</taxon>
    </lineage>
</organism>
<protein>
    <recommendedName>
        <fullName evidence="3">F-box domain-containing protein</fullName>
    </recommendedName>
</protein>
<evidence type="ECO:0008006" key="3">
    <source>
        <dbReference type="Google" id="ProtNLM"/>
    </source>
</evidence>
<evidence type="ECO:0000313" key="2">
    <source>
        <dbReference type="Proteomes" id="UP000800039"/>
    </source>
</evidence>
<gene>
    <name evidence="1" type="ORF">K460DRAFT_361390</name>
</gene>
<dbReference type="Proteomes" id="UP000800039">
    <property type="component" value="Unassembled WGS sequence"/>
</dbReference>
<sequence>MPHKINFSLIKPDKPLDGTIKFLFMPNEMIMEIGSFLKKPVDIANFRMINKRYSQCLETTFFKALADSPIIYARYASFNNFLNLLNFNPVLRQYVHNIVLVGEALREHEYGYAWAWENVTDCEVANIMDEDINIMNTVDQAHAADLTLNGPFVNGGGYRTMLHTLLTRLPNLRTIEVRKLFPGEHLPGWDGPDALKDLSFYRKGLNTNPIFYGDWQYDTLHLRVTVHKDEFGDEIAEPTAGPQARFIDDVEGAINTSGTTARVIGSTD</sequence>
<name>A0A9P4GSC7_9PLEO</name>
<dbReference type="EMBL" id="ML976614">
    <property type="protein sequence ID" value="KAF1850634.1"/>
    <property type="molecule type" value="Genomic_DNA"/>
</dbReference>
<dbReference type="GeneID" id="63849698"/>
<dbReference type="OrthoDB" id="190265at2759"/>
<accession>A0A9P4GSC7</accession>
<keyword evidence="2" id="KW-1185">Reference proteome</keyword>
<dbReference type="AlphaFoldDB" id="A0A9P4GSC7"/>
<proteinExistence type="predicted"/>